<reference evidence="2" key="1">
    <citation type="submission" date="2019-02" db="EMBL/GenBank/DDBJ databases">
        <authorList>
            <person name="Gruber-Vodicka R. H."/>
            <person name="Seah K. B. B."/>
        </authorList>
    </citation>
    <scope>NUCLEOTIDE SEQUENCE</scope>
    <source>
        <strain evidence="3">BECK_BY19</strain>
        <strain evidence="2">BECK_BY8</strain>
    </source>
</reference>
<proteinExistence type="predicted"/>
<dbReference type="EMBL" id="CAADGD010000070">
    <property type="protein sequence ID" value="VFK71527.1"/>
    <property type="molecule type" value="Genomic_DNA"/>
</dbReference>
<protein>
    <submittedName>
        <fullName evidence="2">Uncharacterized protein</fullName>
    </submittedName>
</protein>
<name>A0A451AHS3_9GAMM</name>
<organism evidence="2">
    <name type="scientific">Candidatus Kentrum sp. UNK</name>
    <dbReference type="NCBI Taxonomy" id="2126344"/>
    <lineage>
        <taxon>Bacteria</taxon>
        <taxon>Pseudomonadati</taxon>
        <taxon>Pseudomonadota</taxon>
        <taxon>Gammaproteobacteria</taxon>
        <taxon>Candidatus Kentrum</taxon>
    </lineage>
</organism>
<accession>A0A451AHS3</accession>
<feature type="region of interest" description="Disordered" evidence="1">
    <location>
        <begin position="35"/>
        <end position="62"/>
    </location>
</feature>
<dbReference type="EMBL" id="CAADFZ010000065">
    <property type="protein sequence ID" value="VFK65565.1"/>
    <property type="molecule type" value="Genomic_DNA"/>
</dbReference>
<evidence type="ECO:0000256" key="1">
    <source>
        <dbReference type="SAM" id="MobiDB-lite"/>
    </source>
</evidence>
<feature type="compositionally biased region" description="Polar residues" evidence="1">
    <location>
        <begin position="46"/>
        <end position="62"/>
    </location>
</feature>
<evidence type="ECO:0000313" key="3">
    <source>
        <dbReference type="EMBL" id="VFK71527.1"/>
    </source>
</evidence>
<dbReference type="AlphaFoldDB" id="A0A451AHS3"/>
<evidence type="ECO:0000313" key="2">
    <source>
        <dbReference type="EMBL" id="VFK65565.1"/>
    </source>
</evidence>
<sequence>MTKVPSVGYKAVTGLLSVQRGSHIRLQKYTSEGISNPAVPVRQPIERSTLSPSEASLQTNEP</sequence>
<gene>
    <name evidence="2" type="ORF">BECKUNK1418G_GA0071005_106521</name>
    <name evidence="3" type="ORF">BECKUNK1418H_GA0071006_107021</name>
</gene>